<accession>A4BV04</accession>
<dbReference type="STRING" id="314278.NB231_13891"/>
<dbReference type="GO" id="GO:0015288">
    <property type="term" value="F:porin activity"/>
    <property type="evidence" value="ECO:0007669"/>
    <property type="project" value="TreeGrafter"/>
</dbReference>
<gene>
    <name evidence="10" type="ORF">NB231_13891</name>
</gene>
<evidence type="ECO:0000256" key="3">
    <source>
        <dbReference type="ARBA" id="ARBA00022448"/>
    </source>
</evidence>
<keyword evidence="11" id="KW-1185">Reference proteome</keyword>
<comment type="subcellular location">
    <subcellularLocation>
        <location evidence="1">Cell outer membrane</location>
    </subcellularLocation>
</comment>
<evidence type="ECO:0000256" key="5">
    <source>
        <dbReference type="ARBA" id="ARBA00022692"/>
    </source>
</evidence>
<evidence type="ECO:0000313" key="11">
    <source>
        <dbReference type="Proteomes" id="UP000003374"/>
    </source>
</evidence>
<sequence length="442" mass="48637">MRVIASRIGTRLAGLVLASASFCTYAGDDLLSLYGVARVNNPVLRQSLANYQAVQERWPQALAGLLPNISVQASRERVHLDQTTSFASVDTYFFNTQYSIDLTQPIFDYSAYQRLDQADAQIAQAAAQVHAAEQDLMFRLAQRYFDVLAGRADLSFARSDLKAIERQLEQAGQRFEVGLIAHTAVEEARARRDLAASRLIQAENEVANRLEAVRQVIGKQPQSLADLVRKPKLKGPQPAEEGRWQAAAIEQNWQLIAARKGAEAAMENIQVQRGGHLPTIGLTANATHQDTGGVFGGTSDRQSIGVRGELPIFQGFAVSSRVSEAQARYTQSREQLEETRRRVGRETSNAYRAVQTSIRQVQALQQAVVSNRSALKATQAGYEAGTRTIVDVLDAQSNLFSAERDYQQAQYAYLVSTLRLKQTAGTLDPQDLTAVNSLLGSR</sequence>
<dbReference type="NCBIfam" id="TIGR01844">
    <property type="entry name" value="type_I_sec_TolC"/>
    <property type="match status" value="1"/>
</dbReference>
<evidence type="ECO:0000256" key="8">
    <source>
        <dbReference type="SAM" id="Coils"/>
    </source>
</evidence>
<evidence type="ECO:0000256" key="9">
    <source>
        <dbReference type="SAM" id="SignalP"/>
    </source>
</evidence>
<dbReference type="EMBL" id="AAOF01000022">
    <property type="protein sequence ID" value="EAR20425.1"/>
    <property type="molecule type" value="Genomic_DNA"/>
</dbReference>
<dbReference type="GO" id="GO:0009279">
    <property type="term" value="C:cell outer membrane"/>
    <property type="evidence" value="ECO:0007669"/>
    <property type="project" value="UniProtKB-SubCell"/>
</dbReference>
<keyword evidence="8" id="KW-0175">Coiled coil</keyword>
<dbReference type="Gene3D" id="1.20.1600.10">
    <property type="entry name" value="Outer membrane efflux proteins (OEP)"/>
    <property type="match status" value="1"/>
</dbReference>
<dbReference type="eggNOG" id="COG1538">
    <property type="taxonomic scope" value="Bacteria"/>
</dbReference>
<dbReference type="PANTHER" id="PTHR30026:SF20">
    <property type="entry name" value="OUTER MEMBRANE PROTEIN TOLC"/>
    <property type="match status" value="1"/>
</dbReference>
<name>A4BV04_9GAMM</name>
<dbReference type="InterPro" id="IPR003423">
    <property type="entry name" value="OMP_efflux"/>
</dbReference>
<evidence type="ECO:0000256" key="4">
    <source>
        <dbReference type="ARBA" id="ARBA00022452"/>
    </source>
</evidence>
<keyword evidence="9" id="KW-0732">Signal</keyword>
<keyword evidence="6" id="KW-0472">Membrane</keyword>
<feature type="coiled-coil region" evidence="8">
    <location>
        <begin position="115"/>
        <end position="205"/>
    </location>
</feature>
<keyword evidence="7" id="KW-0998">Cell outer membrane</keyword>
<evidence type="ECO:0000256" key="7">
    <source>
        <dbReference type="ARBA" id="ARBA00023237"/>
    </source>
</evidence>
<keyword evidence="3" id="KW-0813">Transport</keyword>
<evidence type="ECO:0000256" key="6">
    <source>
        <dbReference type="ARBA" id="ARBA00023136"/>
    </source>
</evidence>
<reference evidence="10 11" key="1">
    <citation type="submission" date="2006-02" db="EMBL/GenBank/DDBJ databases">
        <authorList>
            <person name="Waterbury J."/>
            <person name="Ferriera S."/>
            <person name="Johnson J."/>
            <person name="Kravitz S."/>
            <person name="Halpern A."/>
            <person name="Remington K."/>
            <person name="Beeson K."/>
            <person name="Tran B."/>
            <person name="Rogers Y.-H."/>
            <person name="Friedman R."/>
            <person name="Venter J.C."/>
        </authorList>
    </citation>
    <scope>NUCLEOTIDE SEQUENCE [LARGE SCALE GENOMIC DNA]</scope>
    <source>
        <strain evidence="10 11">Nb-231</strain>
    </source>
</reference>
<dbReference type="GO" id="GO:0015562">
    <property type="term" value="F:efflux transmembrane transporter activity"/>
    <property type="evidence" value="ECO:0007669"/>
    <property type="project" value="InterPro"/>
</dbReference>
<dbReference type="Proteomes" id="UP000003374">
    <property type="component" value="Unassembled WGS sequence"/>
</dbReference>
<dbReference type="HOGENOM" id="CLU_012817_0_2_6"/>
<keyword evidence="5" id="KW-0812">Transmembrane</keyword>
<protein>
    <submittedName>
        <fullName evidence="10">Type I secretion outer membrane protein, TolC</fullName>
    </submittedName>
</protein>
<evidence type="ECO:0000256" key="2">
    <source>
        <dbReference type="ARBA" id="ARBA00007613"/>
    </source>
</evidence>
<organism evidence="10 11">
    <name type="scientific">Nitrococcus mobilis Nb-231</name>
    <dbReference type="NCBI Taxonomy" id="314278"/>
    <lineage>
        <taxon>Bacteria</taxon>
        <taxon>Pseudomonadati</taxon>
        <taxon>Pseudomonadota</taxon>
        <taxon>Gammaproteobacteria</taxon>
        <taxon>Chromatiales</taxon>
        <taxon>Ectothiorhodospiraceae</taxon>
        <taxon>Nitrococcus</taxon>
    </lineage>
</organism>
<comment type="similarity">
    <text evidence="2">Belongs to the outer membrane factor (OMF) (TC 1.B.17) family.</text>
</comment>
<proteinExistence type="inferred from homology"/>
<dbReference type="SUPFAM" id="SSF56954">
    <property type="entry name" value="Outer membrane efflux proteins (OEP)"/>
    <property type="match status" value="1"/>
</dbReference>
<dbReference type="InterPro" id="IPR010130">
    <property type="entry name" value="T1SS_OMP_TolC"/>
</dbReference>
<keyword evidence="4" id="KW-1134">Transmembrane beta strand</keyword>
<feature type="signal peptide" evidence="9">
    <location>
        <begin position="1"/>
        <end position="26"/>
    </location>
</feature>
<feature type="chain" id="PRO_5002665618" evidence="9">
    <location>
        <begin position="27"/>
        <end position="442"/>
    </location>
</feature>
<dbReference type="Pfam" id="PF02321">
    <property type="entry name" value="OEP"/>
    <property type="match status" value="2"/>
</dbReference>
<evidence type="ECO:0000313" key="10">
    <source>
        <dbReference type="EMBL" id="EAR20425.1"/>
    </source>
</evidence>
<comment type="caution">
    <text evidence="10">The sequence shown here is derived from an EMBL/GenBank/DDBJ whole genome shotgun (WGS) entry which is preliminary data.</text>
</comment>
<dbReference type="AlphaFoldDB" id="A4BV04"/>
<dbReference type="GO" id="GO:1990281">
    <property type="term" value="C:efflux pump complex"/>
    <property type="evidence" value="ECO:0007669"/>
    <property type="project" value="TreeGrafter"/>
</dbReference>
<dbReference type="InterPro" id="IPR051906">
    <property type="entry name" value="TolC-like"/>
</dbReference>
<dbReference type="PANTHER" id="PTHR30026">
    <property type="entry name" value="OUTER MEMBRANE PROTEIN TOLC"/>
    <property type="match status" value="1"/>
</dbReference>
<evidence type="ECO:0000256" key="1">
    <source>
        <dbReference type="ARBA" id="ARBA00004442"/>
    </source>
</evidence>